<evidence type="ECO:0000259" key="2">
    <source>
        <dbReference type="PROSITE" id="PS51272"/>
    </source>
</evidence>
<keyword evidence="1" id="KW-0677">Repeat</keyword>
<protein>
    <recommendedName>
        <fullName evidence="2">SLH domain-containing protein</fullName>
    </recommendedName>
</protein>
<reference evidence="3 4" key="1">
    <citation type="submission" date="2020-07" db="EMBL/GenBank/DDBJ databases">
        <title>Vallitalea guaymasensis genome.</title>
        <authorList>
            <person name="Postec A."/>
        </authorList>
    </citation>
    <scope>NUCLEOTIDE SEQUENCE [LARGE SCALE GENOMIC DNA]</scope>
    <source>
        <strain evidence="3 4">Ra1766G1</strain>
    </source>
</reference>
<keyword evidence="4" id="KW-1185">Reference proteome</keyword>
<dbReference type="KEGG" id="vgu:HYG85_11785"/>
<accession>A0A8J8MAT6</accession>
<sequence length="333" mass="37805">MKKTIILIILFTFILSTVSIANTIQYEEKAISLKELGLFNGNDKGFELERTPSRIEAMIMLIRLLGKEKESVESNYTHPFTDVPNWADKQIGYLYENEFISGIGNNLLGSKQLISAKSYATLMLRVLGYDDNKGDFKWSTALKKANELNMLDEDELANLSKKQFLRDDMVNLTFNSLNIALKDESNKSLALKLVLEDVISKEIAISKGLIEEVPMTKLFSSTPINLTNSDRIKQYPKLTNEINIESLSTGNYFDGPIPLRISVDRNKLPNAYSLVAIDEQIIDRIPWDKLMDLEKNWKLNDENSTEYLLPSLYSVTVFIILDDSGDILGYSAY</sequence>
<dbReference type="AlphaFoldDB" id="A0A8J8MAT6"/>
<proteinExistence type="predicted"/>
<feature type="domain" description="SLH" evidence="2">
    <location>
        <begin position="74"/>
        <end position="137"/>
    </location>
</feature>
<dbReference type="PROSITE" id="PS51272">
    <property type="entry name" value="SLH"/>
    <property type="match status" value="1"/>
</dbReference>
<name>A0A8J8MAT6_9FIRM</name>
<evidence type="ECO:0000313" key="4">
    <source>
        <dbReference type="Proteomes" id="UP000677305"/>
    </source>
</evidence>
<evidence type="ECO:0000256" key="1">
    <source>
        <dbReference type="ARBA" id="ARBA00022737"/>
    </source>
</evidence>
<dbReference type="RefSeq" id="WP_212693586.1">
    <property type="nucleotide sequence ID" value="NZ_CP058561.1"/>
</dbReference>
<dbReference type="InterPro" id="IPR001119">
    <property type="entry name" value="SLH_dom"/>
</dbReference>
<gene>
    <name evidence="3" type="ORF">HYG85_11785</name>
</gene>
<dbReference type="EMBL" id="CP058561">
    <property type="protein sequence ID" value="QUH29549.1"/>
    <property type="molecule type" value="Genomic_DNA"/>
</dbReference>
<dbReference type="Proteomes" id="UP000677305">
    <property type="component" value="Chromosome"/>
</dbReference>
<evidence type="ECO:0000313" key="3">
    <source>
        <dbReference type="EMBL" id="QUH29549.1"/>
    </source>
</evidence>
<organism evidence="3 4">
    <name type="scientific">Vallitalea guaymasensis</name>
    <dbReference type="NCBI Taxonomy" id="1185412"/>
    <lineage>
        <taxon>Bacteria</taxon>
        <taxon>Bacillati</taxon>
        <taxon>Bacillota</taxon>
        <taxon>Clostridia</taxon>
        <taxon>Lachnospirales</taxon>
        <taxon>Vallitaleaceae</taxon>
        <taxon>Vallitalea</taxon>
    </lineage>
</organism>